<dbReference type="PANTHER" id="PTHR11432:SF3">
    <property type="entry name" value="NADH-UBIQUINONE OXIDOREDUCTASE CHAIN 1"/>
    <property type="match status" value="1"/>
</dbReference>
<keyword evidence="5 6" id="KW-0520">NAD</keyword>
<dbReference type="PROSITE" id="PS00668">
    <property type="entry name" value="COMPLEX1_ND1_2"/>
    <property type="match status" value="1"/>
</dbReference>
<reference evidence="7 8" key="1">
    <citation type="submission" date="2022-06" db="EMBL/GenBank/DDBJ databases">
        <title>A taxonomic note on the genus Prevotella: Description of four novel genera and emended description of the genera Hallella and Xylanibacter.</title>
        <authorList>
            <person name="Hitch T.C.A."/>
        </authorList>
    </citation>
    <scope>NUCLEOTIDE SEQUENCE [LARGE SCALE GENOMIC DNA]</scope>
    <source>
        <strain evidence="7 8">DSM 100619</strain>
    </source>
</reference>
<dbReference type="HAMAP" id="MF_01350">
    <property type="entry name" value="NDH1_NuoH"/>
    <property type="match status" value="1"/>
</dbReference>
<dbReference type="InterPro" id="IPR001694">
    <property type="entry name" value="NADH_UbQ_OxRdtase_su1/FPO"/>
</dbReference>
<protein>
    <recommendedName>
        <fullName evidence="5">NADH-quinone oxidoreductase subunit H</fullName>
        <ecNumber evidence="5">7.1.1.-</ecNumber>
    </recommendedName>
    <alternativeName>
        <fullName evidence="5">NADH dehydrogenase I subunit H</fullName>
    </alternativeName>
    <alternativeName>
        <fullName evidence="5">NDH-1 subunit H</fullName>
    </alternativeName>
</protein>
<comment type="similarity">
    <text evidence="5 6">Belongs to the complex I subunit 1 family.</text>
</comment>
<dbReference type="EMBL" id="JAMXLY010000050">
    <property type="protein sequence ID" value="MCO6026335.1"/>
    <property type="molecule type" value="Genomic_DNA"/>
</dbReference>
<keyword evidence="7" id="KW-0560">Oxidoreductase</keyword>
<keyword evidence="8" id="KW-1185">Reference proteome</keyword>
<feature type="transmembrane region" description="Helical" evidence="5">
    <location>
        <begin position="175"/>
        <end position="197"/>
    </location>
</feature>
<dbReference type="NCBIfam" id="NF004741">
    <property type="entry name" value="PRK06076.1-2"/>
    <property type="match status" value="1"/>
</dbReference>
<accession>A0ABT1BZR7</accession>
<feature type="transmembrane region" description="Helical" evidence="5">
    <location>
        <begin position="132"/>
        <end position="154"/>
    </location>
</feature>
<comment type="caution">
    <text evidence="7">The sequence shown here is derived from an EMBL/GenBank/DDBJ whole genome shotgun (WGS) entry which is preliminary data.</text>
</comment>
<evidence type="ECO:0000256" key="5">
    <source>
        <dbReference type="HAMAP-Rule" id="MF_01350"/>
    </source>
</evidence>
<keyword evidence="2 5" id="KW-0812">Transmembrane</keyword>
<organism evidence="7 8">
    <name type="scientific">Segatella cerevisiae</name>
    <dbReference type="NCBI Taxonomy" id="2053716"/>
    <lineage>
        <taxon>Bacteria</taxon>
        <taxon>Pseudomonadati</taxon>
        <taxon>Bacteroidota</taxon>
        <taxon>Bacteroidia</taxon>
        <taxon>Bacteroidales</taxon>
        <taxon>Prevotellaceae</taxon>
        <taxon>Segatella</taxon>
    </lineage>
</organism>
<keyword evidence="5" id="KW-0830">Ubiquinone</keyword>
<evidence type="ECO:0000256" key="2">
    <source>
        <dbReference type="ARBA" id="ARBA00022692"/>
    </source>
</evidence>
<feature type="transmembrane region" description="Helical" evidence="5">
    <location>
        <begin position="24"/>
        <end position="51"/>
    </location>
</feature>
<dbReference type="Pfam" id="PF00146">
    <property type="entry name" value="NADHdh"/>
    <property type="match status" value="1"/>
</dbReference>
<evidence type="ECO:0000256" key="4">
    <source>
        <dbReference type="ARBA" id="ARBA00023136"/>
    </source>
</evidence>
<gene>
    <name evidence="5 7" type="primary">nuoH</name>
    <name evidence="7" type="ORF">NG821_10875</name>
</gene>
<sequence length="361" mass="40656">MFDFGIVTRWFDQLLRQTCGLGNFWSIFIECVIVLLLIITLYALLAIVLIFMERKVCAYFQCRLGPMRVGPWGVFQVFADVIKMLIKEIFPMDKSDKLLFYLAPFLVIVASIGTFSFLPWNKGAEVLDFNVGVFMITALSSIGIIGVFMAGWGSNNKYSVLSALRGAVQMISYEMSLGLCLVAVVVLTGTMQVSGIIDYQAHGWLIFRAPLPAIVALLIFLVAGNAEANRGPFDLVEAESELTAGYHTEYSGMGFGFYYLSEYLNLFVISGIAATVFLGGWMPLHIGVAGFDQVMDYIPGFVWMLGKTFVLVFFLMWIRWTFPRLRIDNILKLEWKYLMPLSLLNLVVMTVCVVFKLGWHI</sequence>
<comment type="function">
    <text evidence="5">NDH-1 shuttles electrons from NADH, via FMN and iron-sulfur (Fe-S) centers, to quinones in the respiratory chain. The immediate electron acceptor for the enzyme in this species is believed to be ubiquinone. Couples the redox reaction to proton translocation (for every two electrons transferred, four hydrogen ions are translocated across the cytoplasmic membrane), and thus conserves the redox energy in a proton gradient. This subunit may bind ubiquinone.</text>
</comment>
<keyword evidence="3 5" id="KW-1133">Transmembrane helix</keyword>
<feature type="transmembrane region" description="Helical" evidence="5">
    <location>
        <begin position="203"/>
        <end position="223"/>
    </location>
</feature>
<comment type="subcellular location">
    <subcellularLocation>
        <location evidence="5 6">Cell membrane</location>
        <topology evidence="5 6">Multi-pass membrane protein</topology>
    </subcellularLocation>
    <subcellularLocation>
        <location evidence="1">Membrane</location>
        <topology evidence="1">Multi-pass membrane protein</topology>
    </subcellularLocation>
</comment>
<evidence type="ECO:0000313" key="8">
    <source>
        <dbReference type="Proteomes" id="UP001204015"/>
    </source>
</evidence>
<dbReference type="RefSeq" id="WP_252761690.1">
    <property type="nucleotide sequence ID" value="NZ_JAMXLY010000050.1"/>
</dbReference>
<evidence type="ECO:0000256" key="6">
    <source>
        <dbReference type="RuleBase" id="RU000471"/>
    </source>
</evidence>
<feature type="transmembrane region" description="Helical" evidence="5">
    <location>
        <begin position="263"/>
        <end position="281"/>
    </location>
</feature>
<feature type="transmembrane region" description="Helical" evidence="5">
    <location>
        <begin position="338"/>
        <end position="359"/>
    </location>
</feature>
<dbReference type="InterPro" id="IPR018086">
    <property type="entry name" value="NADH_UbQ_OxRdtase_su1_CS"/>
</dbReference>
<keyword evidence="5" id="KW-0874">Quinone</keyword>
<comment type="catalytic activity">
    <reaction evidence="5">
        <text>a quinone + NADH + 5 H(+)(in) = a quinol + NAD(+) + 4 H(+)(out)</text>
        <dbReference type="Rhea" id="RHEA:57888"/>
        <dbReference type="ChEBI" id="CHEBI:15378"/>
        <dbReference type="ChEBI" id="CHEBI:24646"/>
        <dbReference type="ChEBI" id="CHEBI:57540"/>
        <dbReference type="ChEBI" id="CHEBI:57945"/>
        <dbReference type="ChEBI" id="CHEBI:132124"/>
    </reaction>
</comment>
<evidence type="ECO:0000256" key="3">
    <source>
        <dbReference type="ARBA" id="ARBA00022989"/>
    </source>
</evidence>
<dbReference type="Proteomes" id="UP001204015">
    <property type="component" value="Unassembled WGS sequence"/>
</dbReference>
<keyword evidence="5" id="KW-1278">Translocase</keyword>
<dbReference type="EC" id="7.1.1.-" evidence="5"/>
<feature type="transmembrane region" description="Helical" evidence="5">
    <location>
        <begin position="98"/>
        <end position="120"/>
    </location>
</feature>
<name>A0ABT1BZR7_9BACT</name>
<comment type="subunit">
    <text evidence="5">NDH-1 is composed of 14 different subunits. Subunits NuoA, H, J, K, L, M, N constitute the membrane sector of the complex.</text>
</comment>
<keyword evidence="4 5" id="KW-0472">Membrane</keyword>
<proteinExistence type="inferred from homology"/>
<dbReference type="GO" id="GO:0016491">
    <property type="term" value="F:oxidoreductase activity"/>
    <property type="evidence" value="ECO:0007669"/>
    <property type="project" value="UniProtKB-KW"/>
</dbReference>
<keyword evidence="5" id="KW-1003">Cell membrane</keyword>
<evidence type="ECO:0000256" key="1">
    <source>
        <dbReference type="ARBA" id="ARBA00004141"/>
    </source>
</evidence>
<feature type="transmembrane region" description="Helical" evidence="5">
    <location>
        <begin position="301"/>
        <end position="318"/>
    </location>
</feature>
<evidence type="ECO:0000313" key="7">
    <source>
        <dbReference type="EMBL" id="MCO6026335.1"/>
    </source>
</evidence>
<dbReference type="PANTHER" id="PTHR11432">
    <property type="entry name" value="NADH DEHYDROGENASE SUBUNIT 1"/>
    <property type="match status" value="1"/>
</dbReference>